<evidence type="ECO:0000256" key="1">
    <source>
        <dbReference type="ARBA" id="ARBA00022679"/>
    </source>
</evidence>
<evidence type="ECO:0000259" key="3">
    <source>
        <dbReference type="PROSITE" id="PS51186"/>
    </source>
</evidence>
<dbReference type="SUPFAM" id="SSF55729">
    <property type="entry name" value="Acyl-CoA N-acyltransferases (Nat)"/>
    <property type="match status" value="1"/>
</dbReference>
<reference evidence="4" key="1">
    <citation type="submission" date="2022-10" db="EMBL/GenBank/DDBJ databases">
        <title>Description of microaerobic benzene degrading bacteria.</title>
        <authorList>
            <person name="Bedics A."/>
            <person name="Tancsics A."/>
            <person name="Banerjee S."/>
        </authorList>
    </citation>
    <scope>NUCLEOTIDE SEQUENCE</scope>
    <source>
        <strain evidence="4">D2M1</strain>
    </source>
</reference>
<protein>
    <submittedName>
        <fullName evidence="4">GNAT family N-acetyltransferase</fullName>
    </submittedName>
</protein>
<keyword evidence="2" id="KW-0012">Acyltransferase</keyword>
<dbReference type="CDD" id="cd04301">
    <property type="entry name" value="NAT_SF"/>
    <property type="match status" value="1"/>
</dbReference>
<dbReference type="PANTHER" id="PTHR43877:SF2">
    <property type="entry name" value="AMINOALKYLPHOSPHONATE N-ACETYLTRANSFERASE-RELATED"/>
    <property type="match status" value="1"/>
</dbReference>
<accession>A0ABT5RR91</accession>
<feature type="domain" description="N-acetyltransferase" evidence="3">
    <location>
        <begin position="22"/>
        <end position="169"/>
    </location>
</feature>
<dbReference type="InterPro" id="IPR016181">
    <property type="entry name" value="Acyl_CoA_acyltransferase"/>
</dbReference>
<keyword evidence="1" id="KW-0808">Transferase</keyword>
<proteinExistence type="predicted"/>
<dbReference type="RefSeq" id="WP_274106695.1">
    <property type="nucleotide sequence ID" value="NZ_JAPCKI010000001.1"/>
</dbReference>
<dbReference type="Gene3D" id="3.40.630.30">
    <property type="match status" value="1"/>
</dbReference>
<gene>
    <name evidence="4" type="ORF">OIN59_02195</name>
</gene>
<keyword evidence="5" id="KW-1185">Reference proteome</keyword>
<evidence type="ECO:0000313" key="5">
    <source>
        <dbReference type="Proteomes" id="UP001148932"/>
    </source>
</evidence>
<name>A0ABT5RR91_9BURK</name>
<dbReference type="InterPro" id="IPR050832">
    <property type="entry name" value="Bact_Acetyltransf"/>
</dbReference>
<comment type="caution">
    <text evidence="4">The sequence shown here is derived from an EMBL/GenBank/DDBJ whole genome shotgun (WGS) entry which is preliminary data.</text>
</comment>
<evidence type="ECO:0000256" key="2">
    <source>
        <dbReference type="ARBA" id="ARBA00023315"/>
    </source>
</evidence>
<dbReference type="PANTHER" id="PTHR43877">
    <property type="entry name" value="AMINOALKYLPHOSPHONATE N-ACETYLTRANSFERASE-RELATED-RELATED"/>
    <property type="match status" value="1"/>
</dbReference>
<dbReference type="EMBL" id="JAPCKI010000001">
    <property type="protein sequence ID" value="MDD2176223.1"/>
    <property type="molecule type" value="Genomic_DNA"/>
</dbReference>
<dbReference type="PROSITE" id="PS51186">
    <property type="entry name" value="GNAT"/>
    <property type="match status" value="1"/>
</dbReference>
<organism evidence="4 5">
    <name type="scientific">Acidovorax benzenivorans</name>
    <dbReference type="NCBI Taxonomy" id="2987520"/>
    <lineage>
        <taxon>Bacteria</taxon>
        <taxon>Pseudomonadati</taxon>
        <taxon>Pseudomonadota</taxon>
        <taxon>Betaproteobacteria</taxon>
        <taxon>Burkholderiales</taxon>
        <taxon>Comamonadaceae</taxon>
        <taxon>Acidovorax</taxon>
    </lineage>
</organism>
<dbReference type="Pfam" id="PF00583">
    <property type="entry name" value="Acetyltransf_1"/>
    <property type="match status" value="1"/>
</dbReference>
<evidence type="ECO:0000313" key="4">
    <source>
        <dbReference type="EMBL" id="MDD2176223.1"/>
    </source>
</evidence>
<dbReference type="Proteomes" id="UP001148932">
    <property type="component" value="Unassembled WGS sequence"/>
</dbReference>
<dbReference type="InterPro" id="IPR000182">
    <property type="entry name" value="GNAT_dom"/>
</dbReference>
<sequence>MSTDTPTPRPLRTRLSGPQDAPFLRSLFDSHCDHLRALSLPPVALQALIDQQYTCRVADYERRFPRACTLVALAGDEPVGSLVVNEDAAALHIVDLVVAPAARGRGHGRALVRQVQAQAQEREAGRQAVTLSVDPMNQPALRLYLALGFEPTEKQPVQWRMLWRPRPCAAQEGAHADSLSLTTTTKG</sequence>